<keyword evidence="5" id="KW-1185">Reference proteome</keyword>
<name>A0A0N4VE90_ENTVE</name>
<organism evidence="6">
    <name type="scientific">Enterobius vermicularis</name>
    <name type="common">Human pinworm</name>
    <dbReference type="NCBI Taxonomy" id="51028"/>
    <lineage>
        <taxon>Eukaryota</taxon>
        <taxon>Metazoa</taxon>
        <taxon>Ecdysozoa</taxon>
        <taxon>Nematoda</taxon>
        <taxon>Chromadorea</taxon>
        <taxon>Rhabditida</taxon>
        <taxon>Spirurina</taxon>
        <taxon>Oxyuridomorpha</taxon>
        <taxon>Oxyuroidea</taxon>
        <taxon>Oxyuridae</taxon>
        <taxon>Enterobius</taxon>
    </lineage>
</organism>
<keyword evidence="1" id="KW-0378">Hydrolase</keyword>
<accession>A0A0N4VE90</accession>
<dbReference type="Gene3D" id="3.40.50.300">
    <property type="entry name" value="P-loop containing nucleotide triphosphate hydrolases"/>
    <property type="match status" value="1"/>
</dbReference>
<sequence>MLLSLQKFSCYLEISSIIRLNKFFFFQVLNSFKSRYDDILNEFADVEIFLISLDSLLIELTSHNYLNWTLGGQTIVLARQIDTFLGQLNSLGGKFKLVWFTALRGLYDDDTVLRFIRSFFEIHLLQSTWSNDVVEFCSVLDPEWTIFLKDLTPSLFVISNKKLNFRQFLATVAVYTLAAAVPVVYINGLTVNLSSVQCHRLQPRLLKLTGWESYLSELWCQKVVLPLRLQDEFATLHGAIGMTFSLQTDVEERLFSPVTPEPVLFEKFVEKNPKYRFEPITENFVNNSERSDDGQKRLRSKQLLLCRFELFAYSLEGRGSNLLVDFSRPLPISVRKELREESSDQQQTGKEKRKIKGLGYFGEYKGKQRKEPTKSKKEMILEANKNKKNAKVAQDEAIMVSFAASQGVNAVKFLEDLLGKLELPASRAKCVYEQARSLLSDIEHLGGDANLNSRRVHSVPLVGKLRSLMLEHWNFLDEKQKLFVTNAWKSLGFVKKTGQGAIYEEKLSLKMNMLYYQLEFAGELIDMQSDPQKDERVTGFRPDGWQRRLLDAVDRKQSALIIAPTSAGKTFVSFYCIEQVLRRSDEDIVVYVSPEKALINQVCGSIYARFRNKTMTGGKSLFGTLTKEYNENPLNCQVHFGNWTVHPLPSCSSVHKFVTIYDVHCISASAEAHIWQHLLLLIQCPFLALSATIGNPDALHKWLEVTENSKSKRERKVELIVYKERYSELELFLQRLLSDPNETLSKEMNSKSSTALEHFMPYGVFKPTKLAMFGIPADQQLTARQILELYYALSDVDESVKEEFEPCKFFGHKEGEKDVWLTREQLRNFENGLKNRFVEWLKNDRDKLDKFLTRIGRNAADELECRSHPFDQVININLSNIFV</sequence>
<dbReference type="InterPro" id="IPR055124">
    <property type="entry name" value="PIN-like_DDX60"/>
</dbReference>
<gene>
    <name evidence="4" type="ORF">EVEC_LOCUS8434</name>
</gene>
<dbReference type="InterPro" id="IPR014001">
    <property type="entry name" value="Helicase_ATP-bd"/>
</dbReference>
<proteinExistence type="predicted"/>
<dbReference type="InterPro" id="IPR027417">
    <property type="entry name" value="P-loop_NTPase"/>
</dbReference>
<dbReference type="PANTHER" id="PTHR44533:SF4">
    <property type="entry name" value="DEAD_H RNA HELICASE, PUTATIVE-RELATED"/>
    <property type="match status" value="1"/>
</dbReference>
<dbReference type="AlphaFoldDB" id="A0A0N4VE90"/>
<dbReference type="EMBL" id="UXUI01009423">
    <property type="protein sequence ID" value="VDD93683.1"/>
    <property type="molecule type" value="Genomic_DNA"/>
</dbReference>
<keyword evidence="2" id="KW-0547">Nucleotide-binding</keyword>
<dbReference type="PROSITE" id="PS51192">
    <property type="entry name" value="HELICASE_ATP_BIND_1"/>
    <property type="match status" value="1"/>
</dbReference>
<protein>
    <submittedName>
        <fullName evidence="6">Helicase ATP-binding domain-containing protein</fullName>
    </submittedName>
</protein>
<dbReference type="PANTHER" id="PTHR44533">
    <property type="entry name" value="DEAD/H RNA HELICASE, PUTATIVE-RELATED"/>
    <property type="match status" value="1"/>
</dbReference>
<keyword evidence="2" id="KW-0347">Helicase</keyword>
<dbReference type="InterPro" id="IPR052431">
    <property type="entry name" value="SKI2_subfamily_helicases"/>
</dbReference>
<dbReference type="GO" id="GO:0005524">
    <property type="term" value="F:ATP binding"/>
    <property type="evidence" value="ECO:0007669"/>
    <property type="project" value="InterPro"/>
</dbReference>
<evidence type="ECO:0000313" key="6">
    <source>
        <dbReference type="WBParaSite" id="EVEC_0000899301-mRNA-1"/>
    </source>
</evidence>
<dbReference type="WBParaSite" id="EVEC_0000899301-mRNA-1">
    <property type="protein sequence ID" value="EVEC_0000899301-mRNA-1"/>
    <property type="gene ID" value="EVEC_0000899301"/>
</dbReference>
<dbReference type="GO" id="GO:0005737">
    <property type="term" value="C:cytoplasm"/>
    <property type="evidence" value="ECO:0007669"/>
    <property type="project" value="TreeGrafter"/>
</dbReference>
<reference evidence="4 5" key="2">
    <citation type="submission" date="2018-10" db="EMBL/GenBank/DDBJ databases">
        <authorList>
            <consortium name="Pathogen Informatics"/>
        </authorList>
    </citation>
    <scope>NUCLEOTIDE SEQUENCE [LARGE SCALE GENOMIC DNA]</scope>
</reference>
<dbReference type="Pfam" id="PF23002">
    <property type="entry name" value="PIN-like_DDX60"/>
    <property type="match status" value="1"/>
</dbReference>
<dbReference type="GO" id="GO:0003676">
    <property type="term" value="F:nucleic acid binding"/>
    <property type="evidence" value="ECO:0007669"/>
    <property type="project" value="InterPro"/>
</dbReference>
<dbReference type="SUPFAM" id="SSF52540">
    <property type="entry name" value="P-loop containing nucleoside triphosphate hydrolases"/>
    <property type="match status" value="1"/>
</dbReference>
<dbReference type="OrthoDB" id="64767at2759"/>
<dbReference type="STRING" id="51028.A0A0N4VE90"/>
<dbReference type="Pfam" id="PF00270">
    <property type="entry name" value="DEAD"/>
    <property type="match status" value="1"/>
</dbReference>
<dbReference type="GO" id="GO:0016787">
    <property type="term" value="F:hydrolase activity"/>
    <property type="evidence" value="ECO:0007669"/>
    <property type="project" value="UniProtKB-KW"/>
</dbReference>
<evidence type="ECO:0000313" key="4">
    <source>
        <dbReference type="EMBL" id="VDD93683.1"/>
    </source>
</evidence>
<dbReference type="Proteomes" id="UP000274131">
    <property type="component" value="Unassembled WGS sequence"/>
</dbReference>
<dbReference type="SMART" id="SM00487">
    <property type="entry name" value="DEXDc"/>
    <property type="match status" value="1"/>
</dbReference>
<evidence type="ECO:0000256" key="1">
    <source>
        <dbReference type="ARBA" id="ARBA00022801"/>
    </source>
</evidence>
<dbReference type="InterPro" id="IPR011545">
    <property type="entry name" value="DEAD/DEAH_box_helicase_dom"/>
</dbReference>
<evidence type="ECO:0000259" key="3">
    <source>
        <dbReference type="PROSITE" id="PS51192"/>
    </source>
</evidence>
<reference evidence="6" key="1">
    <citation type="submission" date="2017-02" db="UniProtKB">
        <authorList>
            <consortium name="WormBaseParasite"/>
        </authorList>
    </citation>
    <scope>IDENTIFICATION</scope>
</reference>
<keyword evidence="2" id="KW-0067">ATP-binding</keyword>
<feature type="domain" description="Helicase ATP-binding" evidence="3">
    <location>
        <begin position="550"/>
        <end position="711"/>
    </location>
</feature>
<dbReference type="GO" id="GO:0004386">
    <property type="term" value="F:helicase activity"/>
    <property type="evidence" value="ECO:0007669"/>
    <property type="project" value="UniProtKB-KW"/>
</dbReference>
<evidence type="ECO:0000313" key="5">
    <source>
        <dbReference type="Proteomes" id="UP000274131"/>
    </source>
</evidence>
<evidence type="ECO:0000256" key="2">
    <source>
        <dbReference type="ARBA" id="ARBA00022806"/>
    </source>
</evidence>